<dbReference type="InterPro" id="IPR003593">
    <property type="entry name" value="AAA+_ATPase"/>
</dbReference>
<feature type="domain" description="ABC transporter" evidence="12">
    <location>
        <begin position="321"/>
        <end position="562"/>
    </location>
</feature>
<feature type="transmembrane region" description="Helical" evidence="11">
    <location>
        <begin position="33"/>
        <end position="59"/>
    </location>
</feature>
<proteinExistence type="inferred from homology"/>
<name>A0A7J5BAG0_9MICO</name>
<comment type="caution">
    <text evidence="14">The sequence shown here is derived from an EMBL/GenBank/DDBJ whole genome shotgun (WGS) entry which is preliminary data.</text>
</comment>
<evidence type="ECO:0000313" key="14">
    <source>
        <dbReference type="EMBL" id="KAB1642769.1"/>
    </source>
</evidence>
<evidence type="ECO:0000256" key="4">
    <source>
        <dbReference type="ARBA" id="ARBA00022692"/>
    </source>
</evidence>
<feature type="region of interest" description="Disordered" evidence="10">
    <location>
        <begin position="587"/>
        <end position="610"/>
    </location>
</feature>
<dbReference type="AlphaFoldDB" id="A0A7J5BAG0"/>
<dbReference type="InterPro" id="IPR036640">
    <property type="entry name" value="ABC1_TM_sf"/>
</dbReference>
<dbReference type="InterPro" id="IPR039421">
    <property type="entry name" value="Type_1_exporter"/>
</dbReference>
<dbReference type="Pfam" id="PF00005">
    <property type="entry name" value="ABC_tran"/>
    <property type="match status" value="1"/>
</dbReference>
<dbReference type="PANTHER" id="PTHR43394:SF1">
    <property type="entry name" value="ATP-BINDING CASSETTE SUB-FAMILY B MEMBER 10, MITOCHONDRIAL"/>
    <property type="match status" value="1"/>
</dbReference>
<dbReference type="SUPFAM" id="SSF52540">
    <property type="entry name" value="P-loop containing nucleoside triphosphate hydrolases"/>
    <property type="match status" value="1"/>
</dbReference>
<dbReference type="PROSITE" id="PS50929">
    <property type="entry name" value="ABC_TM1F"/>
    <property type="match status" value="1"/>
</dbReference>
<dbReference type="Gene3D" id="3.40.50.300">
    <property type="entry name" value="P-loop containing nucleotide triphosphate hydrolases"/>
    <property type="match status" value="1"/>
</dbReference>
<dbReference type="PANTHER" id="PTHR43394">
    <property type="entry name" value="ATP-DEPENDENT PERMEASE MDL1, MITOCHONDRIAL"/>
    <property type="match status" value="1"/>
</dbReference>
<dbReference type="InterPro" id="IPR017871">
    <property type="entry name" value="ABC_transporter-like_CS"/>
</dbReference>
<dbReference type="Pfam" id="PF00664">
    <property type="entry name" value="ABC_membrane"/>
    <property type="match status" value="1"/>
</dbReference>
<dbReference type="Proteomes" id="UP000433493">
    <property type="component" value="Unassembled WGS sequence"/>
</dbReference>
<keyword evidence="5" id="KW-0547">Nucleotide-binding</keyword>
<feature type="transmembrane region" description="Helical" evidence="11">
    <location>
        <begin position="229"/>
        <end position="250"/>
    </location>
</feature>
<dbReference type="EMBL" id="WBKB01000005">
    <property type="protein sequence ID" value="KAB1642769.1"/>
    <property type="molecule type" value="Genomic_DNA"/>
</dbReference>
<evidence type="ECO:0000256" key="8">
    <source>
        <dbReference type="ARBA" id="ARBA00023136"/>
    </source>
</evidence>
<dbReference type="GO" id="GO:0005886">
    <property type="term" value="C:plasma membrane"/>
    <property type="evidence" value="ECO:0007669"/>
    <property type="project" value="UniProtKB-SubCell"/>
</dbReference>
<comment type="similarity">
    <text evidence="9">Belongs to the ABC transporter superfamily. Lipid exporter (TC 3.A.1.106) family.</text>
</comment>
<feature type="domain" description="ABC transmembrane type-1" evidence="13">
    <location>
        <begin position="2"/>
        <end position="285"/>
    </location>
</feature>
<evidence type="ECO:0000256" key="1">
    <source>
        <dbReference type="ARBA" id="ARBA00004651"/>
    </source>
</evidence>
<dbReference type="GO" id="GO:0005524">
    <property type="term" value="F:ATP binding"/>
    <property type="evidence" value="ECO:0007669"/>
    <property type="project" value="UniProtKB-KW"/>
</dbReference>
<keyword evidence="8 11" id="KW-0472">Membrane</keyword>
<dbReference type="SUPFAM" id="SSF90123">
    <property type="entry name" value="ABC transporter transmembrane region"/>
    <property type="match status" value="1"/>
</dbReference>
<dbReference type="GO" id="GO:0016887">
    <property type="term" value="F:ATP hydrolysis activity"/>
    <property type="evidence" value="ECO:0007669"/>
    <property type="project" value="InterPro"/>
</dbReference>
<reference evidence="14 15" key="1">
    <citation type="submission" date="2019-09" db="EMBL/GenBank/DDBJ databases">
        <title>Phylogeny of genus Pseudoclavibacter and closely related genus.</title>
        <authorList>
            <person name="Li Y."/>
        </authorList>
    </citation>
    <scope>NUCLEOTIDE SEQUENCE [LARGE SCALE GENOMIC DNA]</scope>
    <source>
        <strain evidence="14 15">KCTC 13959</strain>
    </source>
</reference>
<dbReference type="SMART" id="SM00382">
    <property type="entry name" value="AAA"/>
    <property type="match status" value="1"/>
</dbReference>
<accession>A0A7J5BAG0</accession>
<dbReference type="InterPro" id="IPR003439">
    <property type="entry name" value="ABC_transporter-like_ATP-bd"/>
</dbReference>
<evidence type="ECO:0000256" key="11">
    <source>
        <dbReference type="SAM" id="Phobius"/>
    </source>
</evidence>
<evidence type="ECO:0000256" key="5">
    <source>
        <dbReference type="ARBA" id="ARBA00022741"/>
    </source>
</evidence>
<gene>
    <name evidence="14" type="ORF">F8O05_09795</name>
</gene>
<organism evidence="14 15">
    <name type="scientific">Gulosibacter chungangensis</name>
    <dbReference type="NCBI Taxonomy" id="979746"/>
    <lineage>
        <taxon>Bacteria</taxon>
        <taxon>Bacillati</taxon>
        <taxon>Actinomycetota</taxon>
        <taxon>Actinomycetes</taxon>
        <taxon>Micrococcales</taxon>
        <taxon>Microbacteriaceae</taxon>
        <taxon>Gulosibacter</taxon>
    </lineage>
</organism>
<dbReference type="InterPro" id="IPR011527">
    <property type="entry name" value="ABC1_TM_dom"/>
</dbReference>
<dbReference type="CDD" id="cd18543">
    <property type="entry name" value="ABC_6TM_Rv0194_D1_like"/>
    <property type="match status" value="1"/>
</dbReference>
<evidence type="ECO:0000313" key="15">
    <source>
        <dbReference type="Proteomes" id="UP000433493"/>
    </source>
</evidence>
<dbReference type="FunFam" id="3.40.50.300:FF:000299">
    <property type="entry name" value="ABC transporter ATP-binding protein/permease"/>
    <property type="match status" value="1"/>
</dbReference>
<feature type="transmembrane region" description="Helical" evidence="11">
    <location>
        <begin position="141"/>
        <end position="162"/>
    </location>
</feature>
<evidence type="ECO:0000259" key="13">
    <source>
        <dbReference type="PROSITE" id="PS50929"/>
    </source>
</evidence>
<dbReference type="Gene3D" id="1.20.1560.10">
    <property type="entry name" value="ABC transporter type 1, transmembrane domain"/>
    <property type="match status" value="1"/>
</dbReference>
<keyword evidence="6 14" id="KW-0067">ATP-binding</keyword>
<feature type="transmembrane region" description="Helical" evidence="11">
    <location>
        <begin position="256"/>
        <end position="276"/>
    </location>
</feature>
<dbReference type="PROSITE" id="PS00211">
    <property type="entry name" value="ABC_TRANSPORTER_1"/>
    <property type="match status" value="1"/>
</dbReference>
<evidence type="ECO:0000256" key="7">
    <source>
        <dbReference type="ARBA" id="ARBA00022989"/>
    </source>
</evidence>
<keyword evidence="15" id="KW-1185">Reference proteome</keyword>
<dbReference type="OrthoDB" id="9806127at2"/>
<sequence length="610" mass="65464">MLFGMLTAMAATLTALAMPQVLSWLVNDVIAGGAAMTVVLLAGVIVAALGLLEAAFLYLRRTFTIEPAAGVEYGMRIRLFSHLQRLPLAFHDAWESGQLLSRTMTDLNFLRRWLGFGLIMLFTDVVTIVAGIVLMWGSAGILSLIYFCGALPLVVMVWQFSLRFQRISRLSQDQAGDLATNVEQSVHGIRVIKAFGRADDALEQYSELADTVRNTEVRKGRLSATFDSLLLLLPELALGVALLVGLFHVADGQITVGGLSAFFATAMILTGPVTMLGQQLGNAAAAIAVLNRHDEVANEKPTIVEPEHPAPFIAADAKGDLSFRGVAFRYQDAPEGSETLRDITLDVRRGETLAIVGVTGSGKSTLLQLVPRLYDATAGTVLVDGQDVRALPLAQLRAATAMAFEDATLFSGSVRENVLLGADPELSDTEAEALLDLALRTADAGFTYDLPEGLDTRIGEQGLSLSGGQRQRIALARAIAVRPKILLLDDPLSALDTATEERVTERLREVLRGTTTLVVAHRTSTVALADRVALLDDGRIVAVGTHASLMQSDPRYRFVMADLQSERLDVERLADQTGAIEITGISAADPGEESTNHGKRDLRGGASNDL</sequence>
<evidence type="ECO:0000256" key="2">
    <source>
        <dbReference type="ARBA" id="ARBA00022448"/>
    </source>
</evidence>
<evidence type="ECO:0000256" key="9">
    <source>
        <dbReference type="ARBA" id="ARBA00061644"/>
    </source>
</evidence>
<keyword evidence="2" id="KW-0813">Transport</keyword>
<evidence type="ECO:0000256" key="6">
    <source>
        <dbReference type="ARBA" id="ARBA00022840"/>
    </source>
</evidence>
<dbReference type="GO" id="GO:0015421">
    <property type="term" value="F:ABC-type oligopeptide transporter activity"/>
    <property type="evidence" value="ECO:0007669"/>
    <property type="project" value="TreeGrafter"/>
</dbReference>
<dbReference type="InterPro" id="IPR027417">
    <property type="entry name" value="P-loop_NTPase"/>
</dbReference>
<dbReference type="PROSITE" id="PS50893">
    <property type="entry name" value="ABC_TRANSPORTER_2"/>
    <property type="match status" value="1"/>
</dbReference>
<feature type="compositionally biased region" description="Basic and acidic residues" evidence="10">
    <location>
        <begin position="594"/>
        <end position="603"/>
    </location>
</feature>
<feature type="transmembrane region" description="Helical" evidence="11">
    <location>
        <begin position="113"/>
        <end position="135"/>
    </location>
</feature>
<evidence type="ECO:0000256" key="10">
    <source>
        <dbReference type="SAM" id="MobiDB-lite"/>
    </source>
</evidence>
<evidence type="ECO:0000256" key="3">
    <source>
        <dbReference type="ARBA" id="ARBA00022475"/>
    </source>
</evidence>
<keyword evidence="4 11" id="KW-0812">Transmembrane</keyword>
<keyword evidence="7 11" id="KW-1133">Transmembrane helix</keyword>
<evidence type="ECO:0000259" key="12">
    <source>
        <dbReference type="PROSITE" id="PS50893"/>
    </source>
</evidence>
<comment type="subcellular location">
    <subcellularLocation>
        <location evidence="1">Cell membrane</location>
        <topology evidence="1">Multi-pass membrane protein</topology>
    </subcellularLocation>
</comment>
<protein>
    <submittedName>
        <fullName evidence="14">ABC transporter ATP-binding protein</fullName>
    </submittedName>
</protein>
<keyword evidence="3" id="KW-1003">Cell membrane</keyword>